<accession>A0A498JTN8</accession>
<sequence>MSESLAFCESRNLFRLSWPCRSIFLLTWYTISHSETLLRALLYLCLLSHMKFKIPVSISFDAYHHLIFGMYNPCGCFTKSVRIISIK</sequence>
<reference evidence="1 2" key="1">
    <citation type="submission" date="2018-10" db="EMBL/GenBank/DDBJ databases">
        <title>A high-quality apple genome assembly.</title>
        <authorList>
            <person name="Hu J."/>
        </authorList>
    </citation>
    <scope>NUCLEOTIDE SEQUENCE [LARGE SCALE GENOMIC DNA]</scope>
    <source>
        <strain evidence="2">cv. HFTH1</strain>
        <tissue evidence="1">Young leaf</tissue>
    </source>
</reference>
<gene>
    <name evidence="1" type="ORF">DVH24_035580</name>
</gene>
<dbReference type="EMBL" id="RDQH01000332">
    <property type="protein sequence ID" value="RXH96912.1"/>
    <property type="molecule type" value="Genomic_DNA"/>
</dbReference>
<name>A0A498JTN8_MALDO</name>
<proteinExistence type="predicted"/>
<evidence type="ECO:0000313" key="2">
    <source>
        <dbReference type="Proteomes" id="UP000290289"/>
    </source>
</evidence>
<organism evidence="1 2">
    <name type="scientific">Malus domestica</name>
    <name type="common">Apple</name>
    <name type="synonym">Pyrus malus</name>
    <dbReference type="NCBI Taxonomy" id="3750"/>
    <lineage>
        <taxon>Eukaryota</taxon>
        <taxon>Viridiplantae</taxon>
        <taxon>Streptophyta</taxon>
        <taxon>Embryophyta</taxon>
        <taxon>Tracheophyta</taxon>
        <taxon>Spermatophyta</taxon>
        <taxon>Magnoliopsida</taxon>
        <taxon>eudicotyledons</taxon>
        <taxon>Gunneridae</taxon>
        <taxon>Pentapetalae</taxon>
        <taxon>rosids</taxon>
        <taxon>fabids</taxon>
        <taxon>Rosales</taxon>
        <taxon>Rosaceae</taxon>
        <taxon>Amygdaloideae</taxon>
        <taxon>Maleae</taxon>
        <taxon>Malus</taxon>
    </lineage>
</organism>
<dbReference type="Proteomes" id="UP000290289">
    <property type="component" value="Chromosome 6"/>
</dbReference>
<evidence type="ECO:0000313" key="1">
    <source>
        <dbReference type="EMBL" id="RXH96912.1"/>
    </source>
</evidence>
<protein>
    <submittedName>
        <fullName evidence="1">Uncharacterized protein</fullName>
    </submittedName>
</protein>
<keyword evidence="2" id="KW-1185">Reference proteome</keyword>
<comment type="caution">
    <text evidence="1">The sequence shown here is derived from an EMBL/GenBank/DDBJ whole genome shotgun (WGS) entry which is preliminary data.</text>
</comment>
<dbReference type="AlphaFoldDB" id="A0A498JTN8"/>